<accession>A0ABU3H0A4</accession>
<reference evidence="6" key="1">
    <citation type="submission" date="2023-07" db="EMBL/GenBank/DDBJ databases">
        <title>Functional and genomic diversity of the sorghum phyllosphere microbiome.</title>
        <authorList>
            <person name="Shade A."/>
        </authorList>
    </citation>
    <scope>NUCLEOTIDE SEQUENCE [LARGE SCALE GENOMIC DNA]</scope>
    <source>
        <strain evidence="6">SORGH_AS_0422</strain>
    </source>
</reference>
<dbReference type="SMART" id="SM00342">
    <property type="entry name" value="HTH_ARAC"/>
    <property type="match status" value="1"/>
</dbReference>
<proteinExistence type="predicted"/>
<evidence type="ECO:0000256" key="3">
    <source>
        <dbReference type="ARBA" id="ARBA00023163"/>
    </source>
</evidence>
<evidence type="ECO:0000256" key="2">
    <source>
        <dbReference type="ARBA" id="ARBA00023125"/>
    </source>
</evidence>
<dbReference type="Gene3D" id="1.10.10.60">
    <property type="entry name" value="Homeodomain-like"/>
    <property type="match status" value="1"/>
</dbReference>
<keyword evidence="6" id="KW-1185">Reference proteome</keyword>
<organism evidence="5 6">
    <name type="scientific">Mucilaginibacter terrae</name>
    <dbReference type="NCBI Taxonomy" id="1955052"/>
    <lineage>
        <taxon>Bacteria</taxon>
        <taxon>Pseudomonadati</taxon>
        <taxon>Bacteroidota</taxon>
        <taxon>Sphingobacteriia</taxon>
        <taxon>Sphingobacteriales</taxon>
        <taxon>Sphingobacteriaceae</taxon>
        <taxon>Mucilaginibacter</taxon>
    </lineage>
</organism>
<dbReference type="InterPro" id="IPR037923">
    <property type="entry name" value="HTH-like"/>
</dbReference>
<dbReference type="EMBL" id="JAVLVU010000001">
    <property type="protein sequence ID" value="MDT3405453.1"/>
    <property type="molecule type" value="Genomic_DNA"/>
</dbReference>
<dbReference type="SUPFAM" id="SSF51215">
    <property type="entry name" value="Regulatory protein AraC"/>
    <property type="match status" value="1"/>
</dbReference>
<sequence>MNQVTLQQGVSRELAAFSHILEITLVKNTTIQLNSFSKRSMDCICMYYITEGKFDWVINGKACTVYPGDMAILLPGQCIAGENDILNIGSYYVIKLAVSPAGKALLGKWSLLTQKEKSSVDRILCHNRNYSAVNLREAHAIIQSLIAELKNEEVGAITMVNYMLDQLIVLTCRQLIRQSNLRRDFPQTFLNLEQMLRKDLSHQWTVEEMAVLTGMGTTAFTEKVKSFSGFSPLNYLINIRISEAIKMLKRGDANATEIAYATGFYSSQHFSTTFKKLTGYTPSEFRKNNQAE</sequence>
<dbReference type="PROSITE" id="PS01124">
    <property type="entry name" value="HTH_ARAC_FAMILY_2"/>
    <property type="match status" value="1"/>
</dbReference>
<dbReference type="Pfam" id="PF12833">
    <property type="entry name" value="HTH_18"/>
    <property type="match status" value="1"/>
</dbReference>
<dbReference type="InterPro" id="IPR018060">
    <property type="entry name" value="HTH_AraC"/>
</dbReference>
<dbReference type="PANTHER" id="PTHR43280:SF2">
    <property type="entry name" value="HTH-TYPE TRANSCRIPTIONAL REGULATOR EXSA"/>
    <property type="match status" value="1"/>
</dbReference>
<dbReference type="PRINTS" id="PR00032">
    <property type="entry name" value="HTHARAC"/>
</dbReference>
<evidence type="ECO:0000313" key="5">
    <source>
        <dbReference type="EMBL" id="MDT3405453.1"/>
    </source>
</evidence>
<protein>
    <submittedName>
        <fullName evidence="5">AraC family transcriptional activator of mtrCDE</fullName>
    </submittedName>
</protein>
<feature type="domain" description="HTH araC/xylS-type" evidence="4">
    <location>
        <begin position="190"/>
        <end position="288"/>
    </location>
</feature>
<gene>
    <name evidence="5" type="ORF">QE417_004525</name>
</gene>
<dbReference type="SUPFAM" id="SSF46689">
    <property type="entry name" value="Homeodomain-like"/>
    <property type="match status" value="1"/>
</dbReference>
<evidence type="ECO:0000313" key="6">
    <source>
        <dbReference type="Proteomes" id="UP001258315"/>
    </source>
</evidence>
<comment type="caution">
    <text evidence="5">The sequence shown here is derived from an EMBL/GenBank/DDBJ whole genome shotgun (WGS) entry which is preliminary data.</text>
</comment>
<dbReference type="InterPro" id="IPR009057">
    <property type="entry name" value="Homeodomain-like_sf"/>
</dbReference>
<evidence type="ECO:0000259" key="4">
    <source>
        <dbReference type="PROSITE" id="PS01124"/>
    </source>
</evidence>
<name>A0ABU3H0A4_9SPHI</name>
<keyword evidence="3" id="KW-0804">Transcription</keyword>
<evidence type="ECO:0000256" key="1">
    <source>
        <dbReference type="ARBA" id="ARBA00023015"/>
    </source>
</evidence>
<dbReference type="InterPro" id="IPR020449">
    <property type="entry name" value="Tscrpt_reg_AraC-type_HTH"/>
</dbReference>
<dbReference type="PANTHER" id="PTHR43280">
    <property type="entry name" value="ARAC-FAMILY TRANSCRIPTIONAL REGULATOR"/>
    <property type="match status" value="1"/>
</dbReference>
<keyword evidence="1" id="KW-0805">Transcription regulation</keyword>
<dbReference type="Proteomes" id="UP001258315">
    <property type="component" value="Unassembled WGS sequence"/>
</dbReference>
<keyword evidence="2" id="KW-0238">DNA-binding</keyword>